<comment type="caution">
    <text evidence="1">The sequence shown here is derived from an EMBL/GenBank/DDBJ whole genome shotgun (WGS) entry which is preliminary data.</text>
</comment>
<dbReference type="RefSeq" id="XP_070881056.1">
    <property type="nucleotide sequence ID" value="XM_071027212.1"/>
</dbReference>
<keyword evidence="2" id="KW-1185">Reference proteome</keyword>
<dbReference type="Proteomes" id="UP001610432">
    <property type="component" value="Unassembled WGS sequence"/>
</dbReference>
<gene>
    <name evidence="1" type="ORF">BJX67DRAFT_314807</name>
</gene>
<proteinExistence type="predicted"/>
<sequence>MTLVVRLALRSRLSDKDEGRGDPRCFRMFPVHQSRVGARTDPDRTERPNSKNLISRNLTPVHHERTINRLKRTTSSDSKHRGSETWVLTGCRFCPHPHLAWLPVAPSNPQRLSAPGGLDFGSCFCFPAFPSSILVAASSTPVFLPFATEDKWNQDPIPEAPTRTFRLE</sequence>
<reference evidence="1 2" key="1">
    <citation type="submission" date="2024-07" db="EMBL/GenBank/DDBJ databases">
        <title>Section-level genome sequencing and comparative genomics of Aspergillus sections Usti and Cavernicolus.</title>
        <authorList>
            <consortium name="Lawrence Berkeley National Laboratory"/>
            <person name="Nybo J.L."/>
            <person name="Vesth T.C."/>
            <person name="Theobald S."/>
            <person name="Frisvad J.C."/>
            <person name="Larsen T.O."/>
            <person name="Kjaerboelling I."/>
            <person name="Rothschild-Mancinelli K."/>
            <person name="Lyhne E.K."/>
            <person name="Kogle M.E."/>
            <person name="Barry K."/>
            <person name="Clum A."/>
            <person name="Na H."/>
            <person name="Ledsgaard L."/>
            <person name="Lin J."/>
            <person name="Lipzen A."/>
            <person name="Kuo A."/>
            <person name="Riley R."/>
            <person name="Mondo S."/>
            <person name="Labutti K."/>
            <person name="Haridas S."/>
            <person name="Pangalinan J."/>
            <person name="Salamov A.A."/>
            <person name="Simmons B.A."/>
            <person name="Magnuson J.K."/>
            <person name="Chen J."/>
            <person name="Drula E."/>
            <person name="Henrissat B."/>
            <person name="Wiebenga A."/>
            <person name="Lubbers R.J."/>
            <person name="Gomes A.C."/>
            <person name="Macurrencykelacurrency M.R."/>
            <person name="Stajich J."/>
            <person name="Grigoriev I.V."/>
            <person name="Mortensen U.H."/>
            <person name="De Vries R.P."/>
            <person name="Baker S.E."/>
            <person name="Andersen M.R."/>
        </authorList>
    </citation>
    <scope>NUCLEOTIDE SEQUENCE [LARGE SCALE GENOMIC DNA]</scope>
    <source>
        <strain evidence="1 2">CBS 449.75</strain>
    </source>
</reference>
<organism evidence="1 2">
    <name type="scientific">Aspergillus lucknowensis</name>
    <dbReference type="NCBI Taxonomy" id="176173"/>
    <lineage>
        <taxon>Eukaryota</taxon>
        <taxon>Fungi</taxon>
        <taxon>Dikarya</taxon>
        <taxon>Ascomycota</taxon>
        <taxon>Pezizomycotina</taxon>
        <taxon>Eurotiomycetes</taxon>
        <taxon>Eurotiomycetidae</taxon>
        <taxon>Eurotiales</taxon>
        <taxon>Aspergillaceae</taxon>
        <taxon>Aspergillus</taxon>
        <taxon>Aspergillus subgen. Nidulantes</taxon>
    </lineage>
</organism>
<dbReference type="GeneID" id="98142284"/>
<evidence type="ECO:0000313" key="2">
    <source>
        <dbReference type="Proteomes" id="UP001610432"/>
    </source>
</evidence>
<accession>A0ABR4LCN8</accession>
<name>A0ABR4LCN8_9EURO</name>
<evidence type="ECO:0000313" key="1">
    <source>
        <dbReference type="EMBL" id="KAL2861162.1"/>
    </source>
</evidence>
<dbReference type="EMBL" id="JBFXLQ010000074">
    <property type="protein sequence ID" value="KAL2861162.1"/>
    <property type="molecule type" value="Genomic_DNA"/>
</dbReference>
<protein>
    <submittedName>
        <fullName evidence="1">Uncharacterized protein</fullName>
    </submittedName>
</protein>